<dbReference type="Gene3D" id="3.40.50.850">
    <property type="entry name" value="Isochorismatase-like"/>
    <property type="match status" value="1"/>
</dbReference>
<evidence type="ECO:0000313" key="3">
    <source>
        <dbReference type="EMBL" id="MDI3389549.1"/>
    </source>
</evidence>
<accession>A0ABT6RYN7</accession>
<evidence type="ECO:0000259" key="2">
    <source>
        <dbReference type="Pfam" id="PF00857"/>
    </source>
</evidence>
<dbReference type="CDD" id="cd00431">
    <property type="entry name" value="cysteine_hydrolases"/>
    <property type="match status" value="1"/>
</dbReference>
<comment type="caution">
    <text evidence="3">The sequence shown here is derived from an EMBL/GenBank/DDBJ whole genome shotgun (WGS) entry which is preliminary data.</text>
</comment>
<name>A0ABT6RYN7_9ACTN</name>
<dbReference type="PANTHER" id="PTHR43540">
    <property type="entry name" value="PEROXYUREIDOACRYLATE/UREIDOACRYLATE AMIDOHYDROLASE-RELATED"/>
    <property type="match status" value="1"/>
</dbReference>
<dbReference type="PANTHER" id="PTHR43540:SF7">
    <property type="entry name" value="ISOCHORISMATASE FAMILY PROTEIN YECD"/>
    <property type="match status" value="1"/>
</dbReference>
<sequence length="187" mass="19325">MSITRIDPVSALIAIDLQNGILALAGAEDARRIVERTAELADAFHAAGLPVIWVTALGRPAGRTEVPLPGGEPPADFAVLDERLPVAEKDLQVAKKALSAFTSAEVTGLLADRAVTNVVVTGIATGMGVESTARAAYDAGYSVTVPTDAVTDLSVERGRLSLTLALPAIAETGTTADVLAALRRTRD</sequence>
<dbReference type="EC" id="3.-.-.-" evidence="3"/>
<evidence type="ECO:0000313" key="4">
    <source>
        <dbReference type="Proteomes" id="UP001224661"/>
    </source>
</evidence>
<dbReference type="InterPro" id="IPR050272">
    <property type="entry name" value="Isochorismatase-like_hydrls"/>
</dbReference>
<feature type="domain" description="Isochorismatase-like" evidence="2">
    <location>
        <begin position="10"/>
        <end position="177"/>
    </location>
</feature>
<dbReference type="SUPFAM" id="SSF52499">
    <property type="entry name" value="Isochorismatase-like hydrolases"/>
    <property type="match status" value="1"/>
</dbReference>
<dbReference type="Proteomes" id="UP001224661">
    <property type="component" value="Unassembled WGS sequence"/>
</dbReference>
<gene>
    <name evidence="3" type="ORF">QIS99_25655</name>
</gene>
<organism evidence="3 4">
    <name type="scientific">Streptomyces solicavernae</name>
    <dbReference type="NCBI Taxonomy" id="3043614"/>
    <lineage>
        <taxon>Bacteria</taxon>
        <taxon>Bacillati</taxon>
        <taxon>Actinomycetota</taxon>
        <taxon>Actinomycetes</taxon>
        <taxon>Kitasatosporales</taxon>
        <taxon>Streptomycetaceae</taxon>
        <taxon>Streptomyces</taxon>
    </lineage>
</organism>
<dbReference type="EMBL" id="JASCIR010000029">
    <property type="protein sequence ID" value="MDI3389549.1"/>
    <property type="molecule type" value="Genomic_DNA"/>
</dbReference>
<dbReference type="GO" id="GO:0016787">
    <property type="term" value="F:hydrolase activity"/>
    <property type="evidence" value="ECO:0007669"/>
    <property type="project" value="UniProtKB-KW"/>
</dbReference>
<proteinExistence type="predicted"/>
<evidence type="ECO:0000256" key="1">
    <source>
        <dbReference type="ARBA" id="ARBA00022801"/>
    </source>
</evidence>
<keyword evidence="4" id="KW-1185">Reference proteome</keyword>
<dbReference type="Pfam" id="PF00857">
    <property type="entry name" value="Isochorismatase"/>
    <property type="match status" value="1"/>
</dbReference>
<dbReference type="InterPro" id="IPR000868">
    <property type="entry name" value="Isochorismatase-like_dom"/>
</dbReference>
<dbReference type="InterPro" id="IPR036380">
    <property type="entry name" value="Isochorismatase-like_sf"/>
</dbReference>
<reference evidence="3 4" key="1">
    <citation type="submission" date="2023-05" db="EMBL/GenBank/DDBJ databases">
        <title>Draft genome sequence of Streptomyces sp. B-S-A8 isolated from a cave soil in Thailand.</title>
        <authorList>
            <person name="Chamroensaksri N."/>
            <person name="Muangham S."/>
        </authorList>
    </citation>
    <scope>NUCLEOTIDE SEQUENCE [LARGE SCALE GENOMIC DNA]</scope>
    <source>
        <strain evidence="3 4">B-S-A8</strain>
    </source>
</reference>
<protein>
    <submittedName>
        <fullName evidence="3">Isochorismatase family cysteine hydrolase</fullName>
        <ecNumber evidence="3">3.-.-.-</ecNumber>
    </submittedName>
</protein>
<dbReference type="RefSeq" id="WP_282516013.1">
    <property type="nucleotide sequence ID" value="NZ_JASCIR010000029.1"/>
</dbReference>
<keyword evidence="1 3" id="KW-0378">Hydrolase</keyword>